<feature type="domain" description="EF-hand" evidence="3">
    <location>
        <begin position="183"/>
        <end position="197"/>
    </location>
</feature>
<dbReference type="InterPro" id="IPR011992">
    <property type="entry name" value="EF-hand-dom_pair"/>
</dbReference>
<feature type="region of interest" description="Disordered" evidence="1">
    <location>
        <begin position="101"/>
        <end position="144"/>
    </location>
</feature>
<keyword evidence="2" id="KW-0732">Signal</keyword>
<dbReference type="Gene3D" id="1.10.238.10">
    <property type="entry name" value="EF-hand"/>
    <property type="match status" value="2"/>
</dbReference>
<evidence type="ECO:0000313" key="4">
    <source>
        <dbReference type="EMBL" id="MBB6179709.1"/>
    </source>
</evidence>
<dbReference type="PROSITE" id="PS00018">
    <property type="entry name" value="EF_HAND_1"/>
    <property type="match status" value="1"/>
</dbReference>
<evidence type="ECO:0000256" key="2">
    <source>
        <dbReference type="SAM" id="SignalP"/>
    </source>
</evidence>
<evidence type="ECO:0000256" key="1">
    <source>
        <dbReference type="SAM" id="MobiDB-lite"/>
    </source>
</evidence>
<proteinExistence type="predicted"/>
<comment type="caution">
    <text evidence="4">The sequence shown here is derived from an EMBL/GenBank/DDBJ whole genome shotgun (WGS) entry which is preliminary data.</text>
</comment>
<dbReference type="Proteomes" id="UP000535501">
    <property type="component" value="Unassembled WGS sequence"/>
</dbReference>
<keyword evidence="5" id="KW-1185">Reference proteome</keyword>
<dbReference type="InterPro" id="IPR002048">
    <property type="entry name" value="EF_hand_dom"/>
</dbReference>
<evidence type="ECO:0000259" key="3">
    <source>
        <dbReference type="Pfam" id="PF13202"/>
    </source>
</evidence>
<feature type="domain" description="EF-hand" evidence="3">
    <location>
        <begin position="73"/>
        <end position="86"/>
    </location>
</feature>
<dbReference type="SUPFAM" id="SSF47473">
    <property type="entry name" value="EF-hand"/>
    <property type="match status" value="1"/>
</dbReference>
<reference evidence="4 5" key="1">
    <citation type="submission" date="2020-08" db="EMBL/GenBank/DDBJ databases">
        <title>Genomic Encyclopedia of Type Strains, Phase IV (KMG-IV): sequencing the most valuable type-strain genomes for metagenomic binning, comparative biology and taxonomic classification.</title>
        <authorList>
            <person name="Goeker M."/>
        </authorList>
    </citation>
    <scope>NUCLEOTIDE SEQUENCE [LARGE SCALE GENOMIC DNA]</scope>
    <source>
        <strain evidence="4 5">DSM 102134</strain>
    </source>
</reference>
<dbReference type="AlphaFoldDB" id="A0A7W9YWN8"/>
<feature type="chain" id="PRO_5031329055" evidence="2">
    <location>
        <begin position="26"/>
        <end position="207"/>
    </location>
</feature>
<feature type="signal peptide" evidence="2">
    <location>
        <begin position="1"/>
        <end position="25"/>
    </location>
</feature>
<gene>
    <name evidence="4" type="ORF">HNQ75_001677</name>
</gene>
<dbReference type="EMBL" id="JACHEJ010000003">
    <property type="protein sequence ID" value="MBB6179709.1"/>
    <property type="molecule type" value="Genomic_DNA"/>
</dbReference>
<evidence type="ECO:0000313" key="5">
    <source>
        <dbReference type="Proteomes" id="UP000535501"/>
    </source>
</evidence>
<feature type="compositionally biased region" description="Basic and acidic residues" evidence="1">
    <location>
        <begin position="101"/>
        <end position="143"/>
    </location>
</feature>
<dbReference type="InterPro" id="IPR018247">
    <property type="entry name" value="EF_Hand_1_Ca_BS"/>
</dbReference>
<name>A0A7W9YWN8_9HYPH</name>
<accession>A0A7W9YWN8</accession>
<organism evidence="4 5">
    <name type="scientific">Pseudorhizobium flavum</name>
    <dbReference type="NCBI Taxonomy" id="1335061"/>
    <lineage>
        <taxon>Bacteria</taxon>
        <taxon>Pseudomonadati</taxon>
        <taxon>Pseudomonadota</taxon>
        <taxon>Alphaproteobacteria</taxon>
        <taxon>Hyphomicrobiales</taxon>
        <taxon>Rhizobiaceae</taxon>
        <taxon>Rhizobium/Agrobacterium group</taxon>
        <taxon>Pseudorhizobium</taxon>
    </lineage>
</organism>
<protein>
    <submittedName>
        <fullName evidence="4">Ca2+-binding EF-hand superfamily protein</fullName>
    </submittedName>
</protein>
<dbReference type="RefSeq" id="WP_077547467.1">
    <property type="nucleotide sequence ID" value="NZ_JACHEJ010000003.1"/>
</dbReference>
<dbReference type="GO" id="GO:0005509">
    <property type="term" value="F:calcium ion binding"/>
    <property type="evidence" value="ECO:0007669"/>
    <property type="project" value="InterPro"/>
</dbReference>
<dbReference type="Pfam" id="PF13202">
    <property type="entry name" value="EF-hand_5"/>
    <property type="match status" value="2"/>
</dbReference>
<sequence>MKTRKIVLASLAAVLVAGTALPSFAGPGRDGPGRQAGRGGMMQEMMFVRLLKTADANKDAKITKEEVAARQDALFSEIDADNDGNLIPGELRTYRDAKMEDVRKERAERREERRKEMAESRQDNDDMRQGLRGERGERRHDGGRWGMHHGRMGGQMGGFHLVRQADTDENGQFSKAEVTAAVDKLFTRMDRNGDGVIAIDDMPDRPF</sequence>